<feature type="compositionally biased region" description="Pro residues" evidence="1">
    <location>
        <begin position="618"/>
        <end position="627"/>
    </location>
</feature>
<dbReference type="PANTHER" id="PTHR24216">
    <property type="entry name" value="PAXILLIN-RELATED"/>
    <property type="match status" value="1"/>
</dbReference>
<feature type="region of interest" description="Disordered" evidence="1">
    <location>
        <begin position="462"/>
        <end position="653"/>
    </location>
</feature>
<dbReference type="Gene3D" id="2.30.29.30">
    <property type="entry name" value="Pleckstrin-homology domain (PH domain)/Phosphotyrosine-binding domain (PTB)"/>
    <property type="match status" value="1"/>
</dbReference>
<dbReference type="FunFam" id="2.30.29.30:FF:000203">
    <property type="entry name" value="PH domain-containing protein"/>
    <property type="match status" value="1"/>
</dbReference>
<feature type="compositionally biased region" description="Basic and acidic residues" evidence="1">
    <location>
        <begin position="854"/>
        <end position="867"/>
    </location>
</feature>
<feature type="region of interest" description="Disordered" evidence="1">
    <location>
        <begin position="1242"/>
        <end position="1281"/>
    </location>
</feature>
<dbReference type="SUPFAM" id="SSF50729">
    <property type="entry name" value="PH domain-like"/>
    <property type="match status" value="1"/>
</dbReference>
<dbReference type="Pfam" id="PF25381">
    <property type="entry name" value="PH_26"/>
    <property type="match status" value="1"/>
</dbReference>
<dbReference type="InterPro" id="IPR058155">
    <property type="entry name" value="Skg3/CAF120-like_PH"/>
</dbReference>
<evidence type="ECO:0000313" key="4">
    <source>
        <dbReference type="Proteomes" id="UP000799757"/>
    </source>
</evidence>
<feature type="domain" description="PH" evidence="2">
    <location>
        <begin position="110"/>
        <end position="226"/>
    </location>
</feature>
<feature type="region of interest" description="Disordered" evidence="1">
    <location>
        <begin position="755"/>
        <end position="797"/>
    </location>
</feature>
<feature type="compositionally biased region" description="Polar residues" evidence="1">
    <location>
        <begin position="947"/>
        <end position="984"/>
    </location>
</feature>
<feature type="compositionally biased region" description="Pro residues" evidence="1">
    <location>
        <begin position="31"/>
        <end position="45"/>
    </location>
</feature>
<accession>A0A6A6WNV5</accession>
<evidence type="ECO:0000259" key="2">
    <source>
        <dbReference type="PROSITE" id="PS50003"/>
    </source>
</evidence>
<feature type="compositionally biased region" description="Polar residues" evidence="1">
    <location>
        <begin position="505"/>
        <end position="516"/>
    </location>
</feature>
<reference evidence="3" key="1">
    <citation type="journal article" date="2020" name="Stud. Mycol.">
        <title>101 Dothideomycetes genomes: a test case for predicting lifestyles and emergence of pathogens.</title>
        <authorList>
            <person name="Haridas S."/>
            <person name="Albert R."/>
            <person name="Binder M."/>
            <person name="Bloem J."/>
            <person name="Labutti K."/>
            <person name="Salamov A."/>
            <person name="Andreopoulos B."/>
            <person name="Baker S."/>
            <person name="Barry K."/>
            <person name="Bills G."/>
            <person name="Bluhm B."/>
            <person name="Cannon C."/>
            <person name="Castanera R."/>
            <person name="Culley D."/>
            <person name="Daum C."/>
            <person name="Ezra D."/>
            <person name="Gonzalez J."/>
            <person name="Henrissat B."/>
            <person name="Kuo A."/>
            <person name="Liang C."/>
            <person name="Lipzen A."/>
            <person name="Lutzoni F."/>
            <person name="Magnuson J."/>
            <person name="Mondo S."/>
            <person name="Nolan M."/>
            <person name="Ohm R."/>
            <person name="Pangilinan J."/>
            <person name="Park H.-J."/>
            <person name="Ramirez L."/>
            <person name="Alfaro M."/>
            <person name="Sun H."/>
            <person name="Tritt A."/>
            <person name="Yoshinaga Y."/>
            <person name="Zwiers L.-H."/>
            <person name="Turgeon B."/>
            <person name="Goodwin S."/>
            <person name="Spatafora J."/>
            <person name="Crous P."/>
            <person name="Grigoriev I."/>
        </authorList>
    </citation>
    <scope>NUCLEOTIDE SEQUENCE</scope>
    <source>
        <strain evidence="3">CBS 109.77</strain>
    </source>
</reference>
<protein>
    <recommendedName>
        <fullName evidence="2">PH domain-containing protein</fullName>
    </recommendedName>
</protein>
<gene>
    <name evidence="3" type="ORF">K505DRAFT_330808</name>
</gene>
<evidence type="ECO:0000313" key="3">
    <source>
        <dbReference type="EMBL" id="KAF2785756.1"/>
    </source>
</evidence>
<dbReference type="InterPro" id="IPR001849">
    <property type="entry name" value="PH_domain"/>
</dbReference>
<feature type="compositionally biased region" description="Polar residues" evidence="1">
    <location>
        <begin position="549"/>
        <end position="566"/>
    </location>
</feature>
<feature type="region of interest" description="Disordered" evidence="1">
    <location>
        <begin position="854"/>
        <end position="878"/>
    </location>
</feature>
<organism evidence="3 4">
    <name type="scientific">Melanomma pulvis-pyrius CBS 109.77</name>
    <dbReference type="NCBI Taxonomy" id="1314802"/>
    <lineage>
        <taxon>Eukaryota</taxon>
        <taxon>Fungi</taxon>
        <taxon>Dikarya</taxon>
        <taxon>Ascomycota</taxon>
        <taxon>Pezizomycotina</taxon>
        <taxon>Dothideomycetes</taxon>
        <taxon>Pleosporomycetidae</taxon>
        <taxon>Pleosporales</taxon>
        <taxon>Melanommataceae</taxon>
        <taxon>Melanomma</taxon>
    </lineage>
</organism>
<dbReference type="EMBL" id="MU002694">
    <property type="protein sequence ID" value="KAF2785756.1"/>
    <property type="molecule type" value="Genomic_DNA"/>
</dbReference>
<sequence>MLASLRTVLSFMSEWGGNSPHKKTPASATPSPAPASPSAPQPPPTNSSSTTAFDNYESPSPGGRPRADSRPSSRPMSMIQTYQPPMMEVSQDTLPELQRIFTFLNSHSNKLYQEGYFLKFHDTDSRGRPAPDRVWQECFAQLVGTILSLWDASELDKVGGDAEVLPTFINLTDAAIHMMPSMVLSDGKKLDNILSVSTAASNKYLFHFNSFNSLTQWTAGIRLAMYEHMTLQEAYTGALIAGKGKTLNNIRIILDRQRAKHEDWARVRFGAGTPWRRCWCVVSPPDEKEYAKLQKSQKKANIYNRSPVILKGDMKFYDTKKITKKTRPIATVSEAYSCYAIYPQSKPLIDQSTLVKIEGKITIHSNPVSVTEGFVFVLPETHPAVSGFEIMLRFLFPVFDAFALYGRPNKLVSDVLDTRGLMFAMPPDRRYGYLEMWDVVGLIHSQGSVSWSEREWRKQLKDLTSARMTATPRDRSRTGSRRNTIGRASLPPSRSGTLRFEERGSIQSQPSTRQPSPTRPGEFEPQGPRRVDSAPPTSSFATPRHQRSVSEQTNGYKQYQAETPSRLSHGVSADSHATSPPPPVHRAVDEPQQNDVYDSSEPPSPDRRDLPEVQIAPTAPPRGPVASPPSFAHGPSQRPPVQPYHPPPMMKPSAQMDQATLHQLADATNTPLPAGIAVAGAAAAWKSQDSLNSRRSGDYARGDDWNQLHLNANSHGFSADQYLQSANSSRSGQSGNRLPTIPASPYIEQPEFVDSPTVYQPTAPPVPEHAELPPSRPSEELALRQRPSSSGSILRKPVPGRLRKDIVDPEALDSLRYTETTLLRYPSQSSSRYDDDAVSTSTPDYASTISEEITPRKVPEQRAERPRSGVLKFVGDPSPAAKADVVVGDTYYHQSDVKPATISDIPTIDFGPTYSLAPDGKRPGTSGTMTQGLHDNSFSRSRENLAPSPNEQKRQSYLSGRTTPNAATHMRSSSASPQFSDTRSVAWQPSMVSQGPQQERQKLDADEWVAQRAAAAYPPRTSPVYAHGRSKSHTPESMIHAQSGDWAHLQRTQDAMPARPPSRPLSRPLSRGAGNLLDQRSTALSAREQEHVARVTGTPLIDLSKNAKNKQEPSPMGLTAYIGHREKEKTAAKANRNTAAMQAEIDRRTIAAQQRQMMEMQQMGQQMAMPQSVYGTPTVVGTPQGYPPAFAYSTPGQMQQMYQAPQGFFPQQAVSPGMPQGMPGGWGSPGPQPMQGQYFVQQPQMQPQHQAAHQPYGASFDQAQAAARYAHQQGQQGQRRS</sequence>
<evidence type="ECO:0000256" key="1">
    <source>
        <dbReference type="SAM" id="MobiDB-lite"/>
    </source>
</evidence>
<feature type="compositionally biased region" description="Polar residues" evidence="1">
    <location>
        <begin position="925"/>
        <end position="939"/>
    </location>
</feature>
<dbReference type="OrthoDB" id="5563754at2759"/>
<dbReference type="InterPro" id="IPR011993">
    <property type="entry name" value="PH-like_dom_sf"/>
</dbReference>
<name>A0A6A6WNV5_9PLEO</name>
<dbReference type="PANTHER" id="PTHR24216:SF65">
    <property type="entry name" value="PAXILLIN-LIKE PROTEIN 1"/>
    <property type="match status" value="1"/>
</dbReference>
<dbReference type="PROSITE" id="PS50003">
    <property type="entry name" value="PH_DOMAIN"/>
    <property type="match status" value="1"/>
</dbReference>
<dbReference type="Proteomes" id="UP000799757">
    <property type="component" value="Unassembled WGS sequence"/>
</dbReference>
<feature type="compositionally biased region" description="Low complexity" evidence="1">
    <location>
        <begin position="46"/>
        <end position="64"/>
    </location>
</feature>
<dbReference type="SMART" id="SM00233">
    <property type="entry name" value="PH"/>
    <property type="match status" value="1"/>
</dbReference>
<feature type="compositionally biased region" description="Pro residues" evidence="1">
    <location>
        <begin position="637"/>
        <end position="650"/>
    </location>
</feature>
<keyword evidence="4" id="KW-1185">Reference proteome</keyword>
<feature type="region of interest" description="Disordered" evidence="1">
    <location>
        <begin position="1050"/>
        <end position="1074"/>
    </location>
</feature>
<feature type="region of interest" description="Disordered" evidence="1">
    <location>
        <begin position="13"/>
        <end position="78"/>
    </location>
</feature>
<proteinExistence type="predicted"/>
<feature type="region of interest" description="Disordered" evidence="1">
    <location>
        <begin position="902"/>
        <end position="984"/>
    </location>
</feature>